<sequence>MPRAPNGRYYCNCLAHCGGHWQERSRRTHTRHTPYRRDSREPSSISFQSFITTLAPVAPTEASSSSCANAHGGPFTSGRAAPALRTGPLHEIARESDPASIGTHSTGHSVASLATSARSALAVPVWDRDSPVIPSAIDARNIQAGTTLGRDPAASAGPVMPSAAHARETEAGTLFGQDPAASAGPVMPSATDPHETEAGASFGQDPAAPPVNDVDLDSGRVPPLPAISVAAESPPPAIGAQDCTVLLSADELLEDVAPDIGSPDTRDLEDLPFADPGDTEDNEAEVTADNSPSLIDDIRITEEFIQELRSATLSNGDLPRPQVQTLQDRELCPKGPPNLDDPILRLLLDLYLAVSNASEQTYEDVRLSLLRYDPALQLLSLDQVERRVAELSGVVPISHHMCVNSCVAFTGPFRDLVTCPMCREPRYDPLKPGPQLQAARRTVEGSRAMRYRHACYHSAMQQINKDHALRDFADVWDGTDFIDAVKDGLIKEYDPVVMFSIDGAQLYRNKGSDCWIYIWVILDRSPDLRYKKKYVLPGGFIPGPSKPKNLDSFIFPGMYHLSALQREGMYLWDAVDDAVVECCPFLALATADSPAMASIFGGVGHHGAYGCRLYCPQKGRHKPGGAQYYPACLKPVDSDIASSNHPNYDLRTMIVPTAEETEKRYLSNLTHVSEARSAAEYRARRLQTGLCKPTLLSGIDPRHRLRIPALFPADLMHLCALNLTELIVGLLRGTLDCSVSDNRDSWTFSVLRDPQIWQAHGKAVAAATPYLPGIFDRPPRNPAEKINSGYKAVEYMTWIYGLTPTLLYGTLPSIFWRHFCKLVAGIRLVHQRRISQKELRRAHRLLIEYAEDFEVLYYQRRTSRLHFCRQSIHALSHLARQVTRCGPPGYTTQYTMERMIGDLGSELKQHSNPYANLSQRGVRRAQVNALKTMLPDLERNVKEFPRGAHPVGDNFVLLRAKDSCARTVLPCEALVIKGYFREAGGIYHTEGEGAEAAWIPMVQRWARLCLPNGQAIRSLWKESLKALNEVRIARNVKITFGGVTRFAEVRYFFTMRIRGVEHALALVSLYTHPDPTLFHESSGTVASCIHQGDAALAVIHVKCIIAGIAMVPHTLPHAAMQERFFVVEKLGLDVACMDGIVEETVEE</sequence>
<dbReference type="HOGENOM" id="CLU_007337_0_2_1"/>
<reference evidence="2 3" key="1">
    <citation type="journal article" date="2012" name="New Phytol.">
        <title>Insight into trade-off between wood decay and parasitism from the genome of a fungal forest pathogen.</title>
        <authorList>
            <person name="Olson A."/>
            <person name="Aerts A."/>
            <person name="Asiegbu F."/>
            <person name="Belbahri L."/>
            <person name="Bouzid O."/>
            <person name="Broberg A."/>
            <person name="Canback B."/>
            <person name="Coutinho P.M."/>
            <person name="Cullen D."/>
            <person name="Dalman K."/>
            <person name="Deflorio G."/>
            <person name="van Diepen L.T."/>
            <person name="Dunand C."/>
            <person name="Duplessis S."/>
            <person name="Durling M."/>
            <person name="Gonthier P."/>
            <person name="Grimwood J."/>
            <person name="Fossdal C.G."/>
            <person name="Hansson D."/>
            <person name="Henrissat B."/>
            <person name="Hietala A."/>
            <person name="Himmelstrand K."/>
            <person name="Hoffmeister D."/>
            <person name="Hogberg N."/>
            <person name="James T.Y."/>
            <person name="Karlsson M."/>
            <person name="Kohler A."/>
            <person name="Kues U."/>
            <person name="Lee Y.H."/>
            <person name="Lin Y.C."/>
            <person name="Lind M."/>
            <person name="Lindquist E."/>
            <person name="Lombard V."/>
            <person name="Lucas S."/>
            <person name="Lunden K."/>
            <person name="Morin E."/>
            <person name="Murat C."/>
            <person name="Park J."/>
            <person name="Raffaello T."/>
            <person name="Rouze P."/>
            <person name="Salamov A."/>
            <person name="Schmutz J."/>
            <person name="Solheim H."/>
            <person name="Stahlberg J."/>
            <person name="Velez H."/>
            <person name="de Vries R.P."/>
            <person name="Wiebenga A."/>
            <person name="Woodward S."/>
            <person name="Yakovlev I."/>
            <person name="Garbelotto M."/>
            <person name="Martin F."/>
            <person name="Grigoriev I.V."/>
            <person name="Stenlid J."/>
        </authorList>
    </citation>
    <scope>NUCLEOTIDE SEQUENCE [LARGE SCALE GENOMIC DNA]</scope>
    <source>
        <strain evidence="2 3">TC 32-1</strain>
    </source>
</reference>
<feature type="region of interest" description="Disordered" evidence="1">
    <location>
        <begin position="22"/>
        <end position="42"/>
    </location>
</feature>
<dbReference type="eggNOG" id="ENOG502SH1N">
    <property type="taxonomic scope" value="Eukaryota"/>
</dbReference>
<feature type="region of interest" description="Disordered" evidence="1">
    <location>
        <begin position="259"/>
        <end position="290"/>
    </location>
</feature>
<evidence type="ECO:0000313" key="2">
    <source>
        <dbReference type="EMBL" id="ETW75109.1"/>
    </source>
</evidence>
<accession>W4JNP9</accession>
<name>W4JNP9_HETIT</name>
<feature type="region of interest" description="Disordered" evidence="1">
    <location>
        <begin position="175"/>
        <end position="216"/>
    </location>
</feature>
<keyword evidence="3" id="KW-1185">Reference proteome</keyword>
<dbReference type="OrthoDB" id="2669721at2759"/>
<dbReference type="AlphaFoldDB" id="W4JNP9"/>
<dbReference type="PANTHER" id="PTHR46579:SF1">
    <property type="entry name" value="F5_8 TYPE C DOMAIN-CONTAINING PROTEIN"/>
    <property type="match status" value="1"/>
</dbReference>
<dbReference type="PANTHER" id="PTHR46579">
    <property type="entry name" value="F5/8 TYPE C DOMAIN-CONTAINING PROTEIN-RELATED"/>
    <property type="match status" value="1"/>
</dbReference>
<dbReference type="EMBL" id="KI925466">
    <property type="protein sequence ID" value="ETW75109.1"/>
    <property type="molecule type" value="Genomic_DNA"/>
</dbReference>
<evidence type="ECO:0000313" key="3">
    <source>
        <dbReference type="Proteomes" id="UP000030671"/>
    </source>
</evidence>
<feature type="compositionally biased region" description="Acidic residues" evidence="1">
    <location>
        <begin position="277"/>
        <end position="286"/>
    </location>
</feature>
<dbReference type="Proteomes" id="UP000030671">
    <property type="component" value="Unassembled WGS sequence"/>
</dbReference>
<protein>
    <submittedName>
        <fullName evidence="2">Uncharacterized protein</fullName>
    </submittedName>
</protein>
<dbReference type="GeneID" id="20674464"/>
<organism evidence="2 3">
    <name type="scientific">Heterobasidion irregulare (strain TC 32-1)</name>
    <dbReference type="NCBI Taxonomy" id="747525"/>
    <lineage>
        <taxon>Eukaryota</taxon>
        <taxon>Fungi</taxon>
        <taxon>Dikarya</taxon>
        <taxon>Basidiomycota</taxon>
        <taxon>Agaricomycotina</taxon>
        <taxon>Agaricomycetes</taxon>
        <taxon>Russulales</taxon>
        <taxon>Bondarzewiaceae</taxon>
        <taxon>Heterobasidion</taxon>
        <taxon>Heterobasidion annosum species complex</taxon>
    </lineage>
</organism>
<dbReference type="RefSeq" id="XP_009552561.1">
    <property type="nucleotide sequence ID" value="XM_009554266.1"/>
</dbReference>
<gene>
    <name evidence="2" type="ORF">HETIRDRAFT_430606</name>
</gene>
<dbReference type="InParanoid" id="W4JNP9"/>
<evidence type="ECO:0000256" key="1">
    <source>
        <dbReference type="SAM" id="MobiDB-lite"/>
    </source>
</evidence>
<proteinExistence type="predicted"/>
<dbReference type="STRING" id="747525.W4JNP9"/>
<dbReference type="KEGG" id="hir:HETIRDRAFT_430606"/>